<dbReference type="PANTHER" id="PTHR41324">
    <property type="entry name" value="MEMBRANE PROTEIN-RELATED"/>
    <property type="match status" value="1"/>
</dbReference>
<dbReference type="Pfam" id="PF09991">
    <property type="entry name" value="DUF2232"/>
    <property type="match status" value="1"/>
</dbReference>
<keyword evidence="1" id="KW-1133">Transmembrane helix</keyword>
<protein>
    <submittedName>
        <fullName evidence="2">DUF2232 domain-containing protein</fullName>
    </submittedName>
</protein>
<comment type="caution">
    <text evidence="2">The sequence shown here is derived from an EMBL/GenBank/DDBJ whole genome shotgun (WGS) entry which is preliminary data.</text>
</comment>
<organism evidence="2 3">
    <name type="scientific">Sporosarcina quadrami</name>
    <dbReference type="NCBI Taxonomy" id="2762234"/>
    <lineage>
        <taxon>Bacteria</taxon>
        <taxon>Bacillati</taxon>
        <taxon>Bacillota</taxon>
        <taxon>Bacilli</taxon>
        <taxon>Bacillales</taxon>
        <taxon>Caryophanaceae</taxon>
        <taxon>Sporosarcina</taxon>
    </lineage>
</organism>
<reference evidence="2 3" key="1">
    <citation type="submission" date="2020-08" db="EMBL/GenBank/DDBJ databases">
        <title>A Genomic Blueprint of the Chicken Gut Microbiome.</title>
        <authorList>
            <person name="Gilroy R."/>
            <person name="Ravi A."/>
            <person name="Getino M."/>
            <person name="Pursley I."/>
            <person name="Horton D.L."/>
            <person name="Alikhan N.-F."/>
            <person name="Baker D."/>
            <person name="Gharbi K."/>
            <person name="Hall N."/>
            <person name="Watson M."/>
            <person name="Adriaenssens E.M."/>
            <person name="Foster-Nyarko E."/>
            <person name="Jarju S."/>
            <person name="Secka A."/>
            <person name="Antonio M."/>
            <person name="Oren A."/>
            <person name="Chaudhuri R."/>
            <person name="La Ragione R.M."/>
            <person name="Hildebrand F."/>
            <person name="Pallen M.J."/>
        </authorList>
    </citation>
    <scope>NUCLEOTIDE SEQUENCE [LARGE SCALE GENOMIC DNA]</scope>
    <source>
        <strain evidence="2 3">Sa2YVA2</strain>
    </source>
</reference>
<evidence type="ECO:0000313" key="3">
    <source>
        <dbReference type="Proteomes" id="UP000626786"/>
    </source>
</evidence>
<feature type="transmembrane region" description="Helical" evidence="1">
    <location>
        <begin position="99"/>
        <end position="124"/>
    </location>
</feature>
<keyword evidence="1" id="KW-0812">Transmembrane</keyword>
<dbReference type="InterPro" id="IPR018710">
    <property type="entry name" value="DUF2232"/>
</dbReference>
<dbReference type="RefSeq" id="WP_191693868.1">
    <property type="nucleotide sequence ID" value="NZ_JACSQN010000004.1"/>
</dbReference>
<dbReference type="PANTHER" id="PTHR41324:SF1">
    <property type="entry name" value="DUF2232 DOMAIN-CONTAINING PROTEIN"/>
    <property type="match status" value="1"/>
</dbReference>
<feature type="transmembrane region" description="Helical" evidence="1">
    <location>
        <begin position="12"/>
        <end position="45"/>
    </location>
</feature>
<keyword evidence="3" id="KW-1185">Reference proteome</keyword>
<feature type="transmembrane region" description="Helical" evidence="1">
    <location>
        <begin position="242"/>
        <end position="266"/>
    </location>
</feature>
<evidence type="ECO:0000256" key="1">
    <source>
        <dbReference type="SAM" id="Phobius"/>
    </source>
</evidence>
<feature type="transmembrane region" description="Helical" evidence="1">
    <location>
        <begin position="171"/>
        <end position="192"/>
    </location>
</feature>
<dbReference type="EMBL" id="JACSQN010000004">
    <property type="protein sequence ID" value="MBD7984182.1"/>
    <property type="molecule type" value="Genomic_DNA"/>
</dbReference>
<accession>A0ABR8U828</accession>
<name>A0ABR8U828_9BACL</name>
<sequence length="312" mass="35740">MHHRSQKITYGAMMMAIFTTMLVGAFYIPLIGIMIMLFIPLPIILYRFRYDRSSTVFVIFAGTLLTLLIGGYPVVPFAIMFGLLGFLIAESLQLGKSKVYTFMASALFFIIIGMIFYVVAALLLDYNAVNELYRMLGEAREDLTAFFEASGMSQKLYEDVIETAFVFYRSAVPAMFIIGVFVFTYMMVIPNFEILKRLGHPVPRFAPFRTMKLPVILIFIYGLTIILPYITDMKPDSSLYLMYINATVILRVLLLLQGLSLLFYIMHRVKAHWVLTFFITLLVIPFSPIFTLLGILDIGMNVRSFIEKDNRK</sequence>
<keyword evidence="1" id="KW-0472">Membrane</keyword>
<evidence type="ECO:0000313" key="2">
    <source>
        <dbReference type="EMBL" id="MBD7984182.1"/>
    </source>
</evidence>
<feature type="transmembrane region" description="Helical" evidence="1">
    <location>
        <begin position="273"/>
        <end position="296"/>
    </location>
</feature>
<gene>
    <name evidence="2" type="ORF">H9649_06290</name>
</gene>
<feature type="transmembrane region" description="Helical" evidence="1">
    <location>
        <begin position="213"/>
        <end position="230"/>
    </location>
</feature>
<dbReference type="Proteomes" id="UP000626786">
    <property type="component" value="Unassembled WGS sequence"/>
</dbReference>
<feature type="transmembrane region" description="Helical" evidence="1">
    <location>
        <begin position="57"/>
        <end position="87"/>
    </location>
</feature>
<proteinExistence type="predicted"/>